<feature type="compositionally biased region" description="Polar residues" evidence="1">
    <location>
        <begin position="1678"/>
        <end position="1693"/>
    </location>
</feature>
<feature type="compositionally biased region" description="Basic and acidic residues" evidence="1">
    <location>
        <begin position="560"/>
        <end position="569"/>
    </location>
</feature>
<gene>
    <name evidence="2" type="ORF">AYL99_07200</name>
</gene>
<organism evidence="2 3">
    <name type="scientific">Fonsecaea erecta</name>
    <dbReference type="NCBI Taxonomy" id="1367422"/>
    <lineage>
        <taxon>Eukaryota</taxon>
        <taxon>Fungi</taxon>
        <taxon>Dikarya</taxon>
        <taxon>Ascomycota</taxon>
        <taxon>Pezizomycotina</taxon>
        <taxon>Eurotiomycetes</taxon>
        <taxon>Chaetothyriomycetidae</taxon>
        <taxon>Chaetothyriales</taxon>
        <taxon>Herpotrichiellaceae</taxon>
        <taxon>Fonsecaea</taxon>
    </lineage>
</organism>
<feature type="compositionally biased region" description="Polar residues" evidence="1">
    <location>
        <begin position="1958"/>
        <end position="1981"/>
    </location>
</feature>
<feature type="compositionally biased region" description="Polar residues" evidence="1">
    <location>
        <begin position="1647"/>
        <end position="1670"/>
    </location>
</feature>
<feature type="compositionally biased region" description="Polar residues" evidence="1">
    <location>
        <begin position="1790"/>
        <end position="1804"/>
    </location>
</feature>
<feature type="compositionally biased region" description="Basic and acidic residues" evidence="1">
    <location>
        <begin position="1745"/>
        <end position="1754"/>
    </location>
</feature>
<feature type="compositionally biased region" description="Low complexity" evidence="1">
    <location>
        <begin position="721"/>
        <end position="734"/>
    </location>
</feature>
<reference evidence="2 3" key="1">
    <citation type="submission" date="2016-04" db="EMBL/GenBank/DDBJ databases">
        <title>Draft genome of Fonsecaea erecta CBS 125763.</title>
        <authorList>
            <person name="Weiss V.A."/>
            <person name="Vicente V.A."/>
            <person name="Raittz R.T."/>
            <person name="Moreno L.F."/>
            <person name="De Souza E.M."/>
            <person name="Pedrosa F.O."/>
            <person name="Steffens M.B."/>
            <person name="Faoro H."/>
            <person name="Tadra-Sfeir M.Z."/>
            <person name="Najafzadeh M.J."/>
            <person name="Felipe M.S."/>
            <person name="Teixeira M."/>
            <person name="Sun J."/>
            <person name="Xi L."/>
            <person name="Gomes R."/>
            <person name="De Azevedo C.M."/>
            <person name="Salgado C.G."/>
            <person name="Da Silva M.B."/>
            <person name="Nascimento M.F."/>
            <person name="Queiroz-Telles F."/>
            <person name="Attili D.S."/>
            <person name="Gorbushina A."/>
        </authorList>
    </citation>
    <scope>NUCLEOTIDE SEQUENCE [LARGE SCALE GENOMIC DNA]</scope>
    <source>
        <strain evidence="2 3">CBS 125763</strain>
    </source>
</reference>
<comment type="caution">
    <text evidence="2">The sequence shown here is derived from an EMBL/GenBank/DDBJ whole genome shotgun (WGS) entry which is preliminary data.</text>
</comment>
<feature type="compositionally biased region" description="Polar residues" evidence="1">
    <location>
        <begin position="1082"/>
        <end position="1093"/>
    </location>
</feature>
<evidence type="ECO:0000313" key="3">
    <source>
        <dbReference type="Proteomes" id="UP000078343"/>
    </source>
</evidence>
<feature type="compositionally biased region" description="Polar residues" evidence="1">
    <location>
        <begin position="874"/>
        <end position="883"/>
    </location>
</feature>
<feature type="region of interest" description="Disordered" evidence="1">
    <location>
        <begin position="33"/>
        <end position="386"/>
    </location>
</feature>
<feature type="compositionally biased region" description="Polar residues" evidence="1">
    <location>
        <begin position="748"/>
        <end position="759"/>
    </location>
</feature>
<sequence>MATSNPYGTGKYKTNVGRAISKKWKDLRQVNYEGDDWGDDEEFDEPQPVSADNPRHPAWAAQSNMSPPNRSFTNPSPPQAGQRPSFDRGDERRYVSSSAGFESAYPTTQRSPFPEPQHDDDHSGPYYGMQPPLRLNTQAPSPMPPGGFRPGSRGRQYPAYEDVPFSAPGSFPQQNLPSYSRPPFNDVHQRRESPMRPDSRSSNASHRQYPPRKASLSQLPPQPDFMQRTESPARSSSPGPGNGTVADDRPPPVFIRPSDIYKRMPEEMEKVRRSQESSRPSIDSGSNPPREGSIGGRSTSSDPKEHTGSMQTALDDADSTRRLKPTLDTVPERKSEYGFENLVKTPSEENKQPHEMKTEIDPVGVSRHGTNASSVYTDRPDPVSASTISRNVSITEGLPEADHRLPNAKESFGLPLVHRMSGFDVDLGGLGKSVPEATTQASQPSSDVLPQETSSNSGLDDDTTDSKGQGLPQQPTLGYRSVVQQAFDHSQDHASFSPTSTMGTVDRSNSASTTDISPIISRRHDPTPTPSTIHTAQATIPEESAHSESRPTSTTTLKPGDVEPVRDEALSPPPPIRSGYRRDVTPPSRDNSPAKRPREFEPQELPQPHHGSLVDDETKQSIAEEPARGRILGDKPLPAAPTKATSSADTGSPLPLSRSDAPSTTQADNPTAIPESGLVRSGLTILNARPAPSSDSQGRPAPQTRLESFRPSIPGGWQSYASSAGSATPGTSTPLQSQKNVLLPQPPFTQSRVDSTESIPTARAPINIASDGDGVTRKAFAAAASAGSALAGALAGHRLTEQAQESGESSGEGSPNEWDESSSSSDEEAEPAPATSETPPESRSNKQMAEEKPENLGTRTHPSPPTSPIRPPSVASSTPSSIDASAEAGKSRESVDYIPAPLRTSRLIDSLSSRPRIPSVSMPQDTPTESDNERLQQEIVKSLTPKSSNLEGQAIEESSLPDTVPQGTTDQTVAEPEPGCQKPASLQVITPRSIEATILTKDGQSTGTGQPRVESTTIPSQSSTTFPQGAAMSQNVNTNVADAAQTEPPVEQRLPTASKPFLKQRFSWETSSSQPPSASTPKQMSPPFTSSPDTIIAQMPGVSTSAGNTQIGDEGDQPLARQASLSSDESVQPAPAARISTTASEVPQSPRQPGDGPPTFRTIMNLSSPAERIKAFNESRQFYATPNEQLENWLLSMKTPENSELFAANGRVSQDTVENTQTTHKPSPRRMLTESAGHMQEDGKRLMAAAGRFGGKAGTAAKGLFAKGKEKMRHASSGEKGALASRRKSTGPLPDEPEDVASPSQPRGSTVLDRAPQIPLSITPASPIDWFSNTELKRSRTSDLDQILQPEISASSANPESHTSTRPQLEHIKVLPEDGSRSSGAPGVPVLAPSPAISALDSDQEHHEDDGMPSRSVSQLTRPTDQSPIESPHRAIARNNSERESSPTQPQAIAVQSRGLAPNALTAPKPLTEHHDGSASDAHSSDRSLQVPQLRRRSVISDVSSPSPSTGPGAEQQYARRSVSLSPADEVSVDAIPVQFKEQMTQSENLPPSTAADTARKQQSMDTEERPTEPLTVAVPLPTSQDESPTGSESKPQSENIEPHPTVKPPAQQPASQHEHDGGNPSSRQHRPFSFAGIEGIGAIHQAEQTQEPDLSRIPSQPMSPISQGLSGAGLSKEMSQVSIEEVTDQANAPGQRHSRSYSRPFGVDPNIGNHPAMRATEPEQTPMDRAQMYSTESPLPSARRPQEELDRLRQQKGQPQITAVYPHQPSAEEEYRIPGPYVQEYRSPKQISTPRSGRSNVQVVASGGPLPSALRSQQYSSQITPQPHPGPTANAPVERLQRQSFQEQPSYKTGSTAHVEYDMRSEMIPPRPGAPLVQQHLQSIRPSPAPAARPESLQPVTTEPQTERKKSLLGKLFGAGSQSRSKLQKQARVGSPIDIAEITQKEKRGSFLRRVDSMSSEQGNRQDQLGQLPPSNIQSHSARRHSRDVLRAPTPEPSERPTEGKRKRFSGFGGNLFKSSNNTRAATASTPSSQTQAYGQNTTSQRVISPDPYSAQSQRVMSPEPYSAQTPYGQYPVGPGGYFHQGPGQSQYPQSTYPSSQSQTQPSQYAKAPSPYQHQSEPTGYPYPGQTAQSPPPGPQQAGGSYPYMNPNQSRPSDLRIDTSSGNRSQYYAPATAPAQGYPRPTSFASAPYNPDPSPGMANRDGPTSAPPAQPTPPPQQDPRTHVIDLHKRSRSPRLGRPGSDELDSNQQRGIPNISANTMLGTFSSKKISPVGGIARPDDDQERPFAITVPGLEDDVNERRKKQLLRERIEGGTARSATPVSIESGGYPEHATASTSQGLERSVSVLGGSNNLVSPREARHSSARDKTTPGIIAELPGSKAEGYESEEEIPMSATAYPGQEWMPVFIGED</sequence>
<feature type="compositionally biased region" description="Polar residues" evidence="1">
    <location>
        <begin position="95"/>
        <end position="111"/>
    </location>
</feature>
<feature type="compositionally biased region" description="Polar residues" evidence="1">
    <location>
        <begin position="2018"/>
        <end position="2048"/>
    </location>
</feature>
<feature type="compositionally biased region" description="Polar residues" evidence="1">
    <location>
        <begin position="1582"/>
        <end position="1600"/>
    </location>
</feature>
<feature type="region of interest" description="Disordered" evidence="1">
    <location>
        <begin position="998"/>
        <end position="1163"/>
    </location>
</feature>
<feature type="compositionally biased region" description="Basic and acidic residues" evidence="1">
    <location>
        <begin position="2361"/>
        <end position="2372"/>
    </location>
</feature>
<feature type="compositionally biased region" description="Pro residues" evidence="1">
    <location>
        <begin position="2210"/>
        <end position="2222"/>
    </location>
</feature>
<feature type="compositionally biased region" description="Polar residues" evidence="1">
    <location>
        <begin position="471"/>
        <end position="516"/>
    </location>
</feature>
<feature type="compositionally biased region" description="Acidic residues" evidence="1">
    <location>
        <begin position="33"/>
        <end position="45"/>
    </location>
</feature>
<feature type="compositionally biased region" description="Polar residues" evidence="1">
    <location>
        <begin position="1002"/>
        <end position="1040"/>
    </location>
</feature>
<proteinExistence type="predicted"/>
<feature type="compositionally biased region" description="Basic and acidic residues" evidence="1">
    <location>
        <begin position="187"/>
        <end position="199"/>
    </location>
</feature>
<evidence type="ECO:0000256" key="1">
    <source>
        <dbReference type="SAM" id="MobiDB-lite"/>
    </source>
</evidence>
<accession>A0A178ZE67</accession>
<dbReference type="EMBL" id="LVYI01000006">
    <property type="protein sequence ID" value="OAP58110.1"/>
    <property type="molecule type" value="Genomic_DNA"/>
</dbReference>
<feature type="compositionally biased region" description="Polar residues" evidence="1">
    <location>
        <begin position="1139"/>
        <end position="1151"/>
    </location>
</feature>
<feature type="region of interest" description="Disordered" evidence="1">
    <location>
        <begin position="1264"/>
        <end position="1838"/>
    </location>
</feature>
<feature type="region of interest" description="Disordered" evidence="1">
    <location>
        <begin position="1867"/>
        <end position="2397"/>
    </location>
</feature>
<feature type="compositionally biased region" description="Low complexity" evidence="1">
    <location>
        <begin position="805"/>
        <end position="814"/>
    </location>
</feature>
<feature type="compositionally biased region" description="Polar residues" evidence="1">
    <location>
        <begin position="1101"/>
        <end position="1111"/>
    </location>
</feature>
<feature type="compositionally biased region" description="Polar residues" evidence="1">
    <location>
        <begin position="228"/>
        <end position="239"/>
    </location>
</feature>
<feature type="compositionally biased region" description="Polar residues" evidence="1">
    <location>
        <begin position="61"/>
        <end position="74"/>
    </location>
</feature>
<feature type="compositionally biased region" description="Basic and acidic residues" evidence="1">
    <location>
        <begin position="1944"/>
        <end position="1957"/>
    </location>
</feature>
<feature type="compositionally biased region" description="Basic and acidic residues" evidence="1">
    <location>
        <begin position="592"/>
        <end position="601"/>
    </location>
</feature>
<feature type="compositionally biased region" description="Polar residues" evidence="1">
    <location>
        <begin position="277"/>
        <end position="287"/>
    </location>
</feature>
<feature type="compositionally biased region" description="Low complexity" evidence="1">
    <location>
        <begin position="2090"/>
        <end position="2110"/>
    </location>
</feature>
<feature type="compositionally biased region" description="Polar residues" evidence="1">
    <location>
        <begin position="1415"/>
        <end position="1429"/>
    </location>
</feature>
<keyword evidence="3" id="KW-1185">Reference proteome</keyword>
<feature type="compositionally biased region" description="Low complexity" evidence="1">
    <location>
        <begin position="831"/>
        <end position="842"/>
    </location>
</feature>
<dbReference type="Proteomes" id="UP000078343">
    <property type="component" value="Unassembled WGS sequence"/>
</dbReference>
<dbReference type="OrthoDB" id="5151921at2759"/>
<feature type="compositionally biased region" description="Pro residues" evidence="1">
    <location>
        <begin position="862"/>
        <end position="871"/>
    </location>
</feature>
<feature type="compositionally biased region" description="Acidic residues" evidence="1">
    <location>
        <begin position="817"/>
        <end position="830"/>
    </location>
</feature>
<feature type="compositionally biased region" description="Polar residues" evidence="1">
    <location>
        <begin position="436"/>
        <end position="458"/>
    </location>
</feature>
<feature type="compositionally biased region" description="Basic and acidic residues" evidence="1">
    <location>
        <begin position="1368"/>
        <end position="1380"/>
    </location>
</feature>
<feature type="compositionally biased region" description="Polar residues" evidence="1">
    <location>
        <begin position="1815"/>
        <end position="1826"/>
    </location>
</feature>
<name>A0A178ZE67_9EURO</name>
<evidence type="ECO:0000313" key="2">
    <source>
        <dbReference type="EMBL" id="OAP58110.1"/>
    </source>
</evidence>
<feature type="compositionally biased region" description="Polar residues" evidence="1">
    <location>
        <begin position="2250"/>
        <end position="2272"/>
    </location>
</feature>
<dbReference type="STRING" id="1367422.A0A178ZE67"/>
<feature type="compositionally biased region" description="Polar residues" evidence="1">
    <location>
        <begin position="2151"/>
        <end position="2171"/>
    </location>
</feature>
<feature type="compositionally biased region" description="Basic and acidic residues" evidence="1">
    <location>
        <begin position="1403"/>
        <end position="1412"/>
    </location>
</feature>
<feature type="compositionally biased region" description="Basic and acidic residues" evidence="1">
    <location>
        <begin position="85"/>
        <end position="94"/>
    </location>
</feature>
<feature type="compositionally biased region" description="Basic and acidic residues" evidence="1">
    <location>
        <begin position="259"/>
        <end position="276"/>
    </location>
</feature>
<dbReference type="RefSeq" id="XP_018691477.1">
    <property type="nucleotide sequence ID" value="XM_018838709.1"/>
</dbReference>
<dbReference type="GeneID" id="30011368"/>
<feature type="region of interest" description="Disordered" evidence="1">
    <location>
        <begin position="1208"/>
        <end position="1232"/>
    </location>
</feature>
<feature type="compositionally biased region" description="Polar residues" evidence="1">
    <location>
        <begin position="1352"/>
        <end position="1367"/>
    </location>
</feature>
<feature type="region of interest" description="Disordered" evidence="1">
    <location>
        <begin position="796"/>
        <end position="984"/>
    </location>
</feature>
<feature type="compositionally biased region" description="Polar residues" evidence="1">
    <location>
        <begin position="660"/>
        <end position="669"/>
    </location>
</feature>
<feature type="compositionally biased region" description="Basic and acidic residues" evidence="1">
    <location>
        <begin position="346"/>
        <end position="360"/>
    </location>
</feature>
<protein>
    <submittedName>
        <fullName evidence="2">Uncharacterized protein</fullName>
    </submittedName>
</protein>
<feature type="compositionally biased region" description="Polar residues" evidence="1">
    <location>
        <begin position="1542"/>
        <end position="1565"/>
    </location>
</feature>
<feature type="region of interest" description="Disordered" evidence="1">
    <location>
        <begin position="423"/>
        <end position="773"/>
    </location>
</feature>
<feature type="compositionally biased region" description="Low complexity" evidence="1">
    <location>
        <begin position="1067"/>
        <end position="1081"/>
    </location>
</feature>
<feature type="compositionally biased region" description="Polar residues" evidence="1">
    <location>
        <begin position="1211"/>
        <end position="1225"/>
    </location>
</feature>
<feature type="compositionally biased region" description="Basic and acidic residues" evidence="1">
    <location>
        <begin position="1471"/>
        <end position="1486"/>
    </location>
</feature>